<evidence type="ECO:0000256" key="2">
    <source>
        <dbReference type="ARBA" id="ARBA00022729"/>
    </source>
</evidence>
<dbReference type="InterPro" id="IPR051022">
    <property type="entry name" value="Notch_Cell-Fate_Det"/>
</dbReference>
<evidence type="ECO:0000256" key="4">
    <source>
        <dbReference type="ARBA" id="ARBA00023157"/>
    </source>
</evidence>
<dbReference type="SMART" id="SM00179">
    <property type="entry name" value="EGF_CA"/>
    <property type="match status" value="2"/>
</dbReference>
<dbReference type="InterPro" id="IPR001881">
    <property type="entry name" value="EGF-like_Ca-bd_dom"/>
</dbReference>
<feature type="disulfide bond" evidence="5">
    <location>
        <begin position="75"/>
        <end position="92"/>
    </location>
</feature>
<sequence>CSCYNNFEGDFCERAICIKEDNLKEQCNAEGTSDVAYINNKCSCVCKTDYVGEQCETKLNLCDLRSKFVDFEDECQNGGTCLYNNVTNEAKCVCRDGFFGDRCQIMINYCQSNPCKYGNCKNEPNEYRCVCSKGWQGRNCDKQIDACSIDDDCV</sequence>
<dbReference type="SMART" id="SM00181">
    <property type="entry name" value="EGF"/>
    <property type="match status" value="3"/>
</dbReference>
<evidence type="ECO:0000256" key="5">
    <source>
        <dbReference type="PROSITE-ProRule" id="PRU00076"/>
    </source>
</evidence>
<feature type="disulfide bond" evidence="5">
    <location>
        <begin position="110"/>
        <end position="120"/>
    </location>
</feature>
<gene>
    <name evidence="7" type="ORF">BpHYR1_040356</name>
</gene>
<dbReference type="InterPro" id="IPR000742">
    <property type="entry name" value="EGF"/>
</dbReference>
<dbReference type="STRING" id="10195.A0A3M7P3F1"/>
<feature type="non-terminal residue" evidence="7">
    <location>
        <position position="154"/>
    </location>
</feature>
<protein>
    <submittedName>
        <fullName evidence="7">Delta</fullName>
    </submittedName>
</protein>
<keyword evidence="8" id="KW-1185">Reference proteome</keyword>
<dbReference type="GO" id="GO:0045197">
    <property type="term" value="P:establishment or maintenance of epithelial cell apical/basal polarity"/>
    <property type="evidence" value="ECO:0007669"/>
    <property type="project" value="TreeGrafter"/>
</dbReference>
<name>A0A3M7P3F1_BRAPC</name>
<dbReference type="PROSITE" id="PS00022">
    <property type="entry name" value="EGF_1"/>
    <property type="match status" value="3"/>
</dbReference>
<accession>A0A3M7P3F1</accession>
<dbReference type="GO" id="GO:0032991">
    <property type="term" value="C:protein-containing complex"/>
    <property type="evidence" value="ECO:0007669"/>
    <property type="project" value="TreeGrafter"/>
</dbReference>
<comment type="caution">
    <text evidence="5">Lacks conserved residue(s) required for the propagation of feature annotation.</text>
</comment>
<feature type="disulfide bond" evidence="5">
    <location>
        <begin position="94"/>
        <end position="103"/>
    </location>
</feature>
<dbReference type="PANTHER" id="PTHR24049:SF22">
    <property type="entry name" value="DROSOPHILA CRUMBS HOMOLOG"/>
    <property type="match status" value="1"/>
</dbReference>
<keyword evidence="4 5" id="KW-1015">Disulfide bond</keyword>
<evidence type="ECO:0000313" key="7">
    <source>
        <dbReference type="EMBL" id="RMZ93533.1"/>
    </source>
</evidence>
<feature type="non-terminal residue" evidence="7">
    <location>
        <position position="1"/>
    </location>
</feature>
<dbReference type="AlphaFoldDB" id="A0A3M7P3F1"/>
<dbReference type="OrthoDB" id="283575at2759"/>
<dbReference type="PROSITE" id="PS01186">
    <property type="entry name" value="EGF_2"/>
    <property type="match status" value="2"/>
</dbReference>
<dbReference type="EMBL" id="REGN01013738">
    <property type="protein sequence ID" value="RMZ93533.1"/>
    <property type="molecule type" value="Genomic_DNA"/>
</dbReference>
<organism evidence="7 8">
    <name type="scientific">Brachionus plicatilis</name>
    <name type="common">Marine rotifer</name>
    <name type="synonym">Brachionus muelleri</name>
    <dbReference type="NCBI Taxonomy" id="10195"/>
    <lineage>
        <taxon>Eukaryota</taxon>
        <taxon>Metazoa</taxon>
        <taxon>Spiralia</taxon>
        <taxon>Gnathifera</taxon>
        <taxon>Rotifera</taxon>
        <taxon>Eurotatoria</taxon>
        <taxon>Monogononta</taxon>
        <taxon>Pseudotrocha</taxon>
        <taxon>Ploima</taxon>
        <taxon>Brachionidae</taxon>
        <taxon>Brachionus</taxon>
    </lineage>
</organism>
<proteinExistence type="predicted"/>
<comment type="caution">
    <text evidence="7">The sequence shown here is derived from an EMBL/GenBank/DDBJ whole genome shotgun (WGS) entry which is preliminary data.</text>
</comment>
<evidence type="ECO:0000313" key="8">
    <source>
        <dbReference type="Proteomes" id="UP000276133"/>
    </source>
</evidence>
<dbReference type="SUPFAM" id="SSF57196">
    <property type="entry name" value="EGF/Laminin"/>
    <property type="match status" value="2"/>
</dbReference>
<feature type="domain" description="EGF-like" evidence="6">
    <location>
        <begin position="106"/>
        <end position="141"/>
    </location>
</feature>
<dbReference type="PROSITE" id="PS50026">
    <property type="entry name" value="EGF_3"/>
    <property type="match status" value="2"/>
</dbReference>
<evidence type="ECO:0000259" key="6">
    <source>
        <dbReference type="PROSITE" id="PS50026"/>
    </source>
</evidence>
<dbReference type="FunFam" id="2.10.25.10:FF:000118">
    <property type="entry name" value="protein delta homolog 2"/>
    <property type="match status" value="1"/>
</dbReference>
<reference evidence="7 8" key="1">
    <citation type="journal article" date="2018" name="Sci. Rep.">
        <title>Genomic signatures of local adaptation to the degree of environmental predictability in rotifers.</title>
        <authorList>
            <person name="Franch-Gras L."/>
            <person name="Hahn C."/>
            <person name="Garcia-Roger E.M."/>
            <person name="Carmona M.J."/>
            <person name="Serra M."/>
            <person name="Gomez A."/>
        </authorList>
    </citation>
    <scope>NUCLEOTIDE SEQUENCE [LARGE SCALE GENOMIC DNA]</scope>
    <source>
        <strain evidence="7">HYR1</strain>
    </source>
</reference>
<dbReference type="FunFam" id="2.10.25.10:FF:000279">
    <property type="entry name" value="Neurogenic locus notch 1"/>
    <property type="match status" value="1"/>
</dbReference>
<dbReference type="GO" id="GO:0005509">
    <property type="term" value="F:calcium ion binding"/>
    <property type="evidence" value="ECO:0007669"/>
    <property type="project" value="InterPro"/>
</dbReference>
<evidence type="ECO:0000256" key="1">
    <source>
        <dbReference type="ARBA" id="ARBA00022536"/>
    </source>
</evidence>
<feature type="domain" description="EGF-like" evidence="6">
    <location>
        <begin position="58"/>
        <end position="104"/>
    </location>
</feature>
<dbReference type="Pfam" id="PF07974">
    <property type="entry name" value="EGF_2"/>
    <property type="match status" value="1"/>
</dbReference>
<keyword evidence="1 5" id="KW-0245">EGF-like domain</keyword>
<evidence type="ECO:0000256" key="3">
    <source>
        <dbReference type="ARBA" id="ARBA00022737"/>
    </source>
</evidence>
<feature type="disulfide bond" evidence="5">
    <location>
        <begin position="131"/>
        <end position="140"/>
    </location>
</feature>
<dbReference type="Gene3D" id="2.10.25.10">
    <property type="entry name" value="Laminin"/>
    <property type="match status" value="2"/>
</dbReference>
<dbReference type="GO" id="GO:0005886">
    <property type="term" value="C:plasma membrane"/>
    <property type="evidence" value="ECO:0007669"/>
    <property type="project" value="TreeGrafter"/>
</dbReference>
<dbReference type="InterPro" id="IPR013111">
    <property type="entry name" value="EGF_extracell"/>
</dbReference>
<dbReference type="InterPro" id="IPR000152">
    <property type="entry name" value="EGF-type_Asp/Asn_hydroxyl_site"/>
</dbReference>
<dbReference type="PANTHER" id="PTHR24049">
    <property type="entry name" value="CRUMBS FAMILY MEMBER"/>
    <property type="match status" value="1"/>
</dbReference>
<dbReference type="GO" id="GO:0007157">
    <property type="term" value="P:heterophilic cell-cell adhesion via plasma membrane cell adhesion molecules"/>
    <property type="evidence" value="ECO:0007669"/>
    <property type="project" value="TreeGrafter"/>
</dbReference>
<keyword evidence="2" id="KW-0732">Signal</keyword>
<dbReference type="PROSITE" id="PS00010">
    <property type="entry name" value="ASX_HYDROXYL"/>
    <property type="match status" value="1"/>
</dbReference>
<dbReference type="CDD" id="cd00054">
    <property type="entry name" value="EGF_CA"/>
    <property type="match status" value="1"/>
</dbReference>
<keyword evidence="3" id="KW-0677">Repeat</keyword>
<dbReference type="Proteomes" id="UP000276133">
    <property type="component" value="Unassembled WGS sequence"/>
</dbReference>